<dbReference type="OMA" id="VENPWKG"/>
<evidence type="ECO:0000313" key="2">
    <source>
        <dbReference type="Proteomes" id="UP000028760"/>
    </source>
</evidence>
<reference evidence="2" key="1">
    <citation type="submission" date="2013-10" db="EMBL/GenBank/DDBJ databases">
        <authorList>
            <person name="Schartl M."/>
            <person name="Warren W."/>
        </authorList>
    </citation>
    <scope>NUCLEOTIDE SEQUENCE [LARGE SCALE GENOMIC DNA]</scope>
    <source>
        <strain evidence="2">female</strain>
    </source>
</reference>
<dbReference type="Pfam" id="PF15312">
    <property type="entry name" value="JSRP"/>
    <property type="match status" value="1"/>
</dbReference>
<evidence type="ECO:0000313" key="1">
    <source>
        <dbReference type="Ensembl" id="ENSPFOP00000000946.2"/>
    </source>
</evidence>
<dbReference type="Ensembl" id="ENSPFOT00000000948.2">
    <property type="protein sequence ID" value="ENSPFOP00000000946.2"/>
    <property type="gene ID" value="ENSPFOG00000001007.2"/>
</dbReference>
<reference evidence="1" key="2">
    <citation type="submission" date="2025-08" db="UniProtKB">
        <authorList>
            <consortium name="Ensembl"/>
        </authorList>
    </citation>
    <scope>IDENTIFICATION</scope>
</reference>
<dbReference type="InterPro" id="IPR026178">
    <property type="entry name" value="JSRP1"/>
</dbReference>
<accession>A0A087X593</accession>
<organism evidence="1 2">
    <name type="scientific">Poecilia formosa</name>
    <name type="common">Amazon molly</name>
    <name type="synonym">Limia formosa</name>
    <dbReference type="NCBI Taxonomy" id="48698"/>
    <lineage>
        <taxon>Eukaryota</taxon>
        <taxon>Metazoa</taxon>
        <taxon>Chordata</taxon>
        <taxon>Craniata</taxon>
        <taxon>Vertebrata</taxon>
        <taxon>Euteleostomi</taxon>
        <taxon>Actinopterygii</taxon>
        <taxon>Neopterygii</taxon>
        <taxon>Teleostei</taxon>
        <taxon>Neoteleostei</taxon>
        <taxon>Acanthomorphata</taxon>
        <taxon>Ovalentaria</taxon>
        <taxon>Atherinomorphae</taxon>
        <taxon>Cyprinodontiformes</taxon>
        <taxon>Poeciliidae</taxon>
        <taxon>Poeciliinae</taxon>
        <taxon>Poecilia</taxon>
    </lineage>
</organism>
<reference evidence="1" key="3">
    <citation type="submission" date="2025-09" db="UniProtKB">
        <authorList>
            <consortium name="Ensembl"/>
        </authorList>
    </citation>
    <scope>IDENTIFICATION</scope>
</reference>
<name>A0A087X593_POEFO</name>
<protein>
    <submittedName>
        <fullName evidence="1">Si:dkey-211f22.5</fullName>
    </submittedName>
</protein>
<sequence length="109" mass="12275">VSYERILAIENLNDVPNPWKGFTMNRCLVVALVVLLVSSGVNEVHEALDYFVEETGIGYLVDCLQTGTLPQFSIWDSVTSWWGSEEVGAIRRRKKPIGRKVILKPKANE</sequence>
<proteinExistence type="predicted"/>
<dbReference type="EMBL" id="AYCK01018216">
    <property type="status" value="NOT_ANNOTATED_CDS"/>
    <property type="molecule type" value="Genomic_DNA"/>
</dbReference>
<dbReference type="eggNOG" id="ENOG502SVQN">
    <property type="taxonomic scope" value="Eukaryota"/>
</dbReference>
<dbReference type="AlphaFoldDB" id="A0A087X593"/>
<dbReference type="Proteomes" id="UP000028760">
    <property type="component" value="Unassembled WGS sequence"/>
</dbReference>
<keyword evidence="2" id="KW-1185">Reference proteome</keyword>